<keyword evidence="1" id="KW-0378">Hydrolase</keyword>
<dbReference type="SMART" id="SM00855">
    <property type="entry name" value="PGAM"/>
    <property type="match status" value="1"/>
</dbReference>
<organism evidence="1">
    <name type="scientific">uncultured Anaerotruncus sp</name>
    <dbReference type="NCBI Taxonomy" id="905011"/>
    <lineage>
        <taxon>Bacteria</taxon>
        <taxon>Bacillati</taxon>
        <taxon>Bacillota</taxon>
        <taxon>Clostridia</taxon>
        <taxon>Eubacteriales</taxon>
        <taxon>Oscillospiraceae</taxon>
        <taxon>Anaerotruncus</taxon>
        <taxon>environmental samples</taxon>
    </lineage>
</organism>
<reference evidence="1" key="1">
    <citation type="submission" date="2019-11" db="EMBL/GenBank/DDBJ databases">
        <authorList>
            <person name="Feng L."/>
        </authorList>
    </citation>
    <scope>NUCLEOTIDE SEQUENCE</scope>
    <source>
        <strain evidence="1">AundefinedLFYP135</strain>
    </source>
</reference>
<dbReference type="GO" id="GO:0005737">
    <property type="term" value="C:cytoplasm"/>
    <property type="evidence" value="ECO:0007669"/>
    <property type="project" value="TreeGrafter"/>
</dbReference>
<dbReference type="SUPFAM" id="SSF53254">
    <property type="entry name" value="Phosphoglycerate mutase-like"/>
    <property type="match status" value="1"/>
</dbReference>
<dbReference type="CDD" id="cd07067">
    <property type="entry name" value="HP_PGM_like"/>
    <property type="match status" value="1"/>
</dbReference>
<evidence type="ECO:0000313" key="1">
    <source>
        <dbReference type="EMBL" id="VYT24740.1"/>
    </source>
</evidence>
<accession>A0A6N2V412</accession>
<protein>
    <submittedName>
        <fullName evidence="1">Phosphoserine phosphatase 2</fullName>
        <ecNumber evidence="1">3.1.3.3</ecNumber>
    </submittedName>
</protein>
<gene>
    <name evidence="1" type="primary">pspB_2</name>
    <name evidence="1" type="ORF">AULFYP135_02256</name>
</gene>
<dbReference type="EC" id="3.1.3.3" evidence="1"/>
<dbReference type="GO" id="GO:0016791">
    <property type="term" value="F:phosphatase activity"/>
    <property type="evidence" value="ECO:0007669"/>
    <property type="project" value="TreeGrafter"/>
</dbReference>
<dbReference type="Pfam" id="PF00300">
    <property type="entry name" value="His_Phos_1"/>
    <property type="match status" value="1"/>
</dbReference>
<dbReference type="InterPro" id="IPR013078">
    <property type="entry name" value="His_Pase_superF_clade-1"/>
</dbReference>
<dbReference type="Gene3D" id="3.40.50.1240">
    <property type="entry name" value="Phosphoglycerate mutase-like"/>
    <property type="match status" value="1"/>
</dbReference>
<dbReference type="PANTHER" id="PTHR48100">
    <property type="entry name" value="BROAD-SPECIFICITY PHOSPHATASE YOR283W-RELATED"/>
    <property type="match status" value="1"/>
</dbReference>
<sequence length="225" mass="25469">MITYKVHFIRHGMTQGNLEGKYIGSTDLPVCPEGYRQLDDLKAHYEYPKVEAVYSSPMLRCRQTADFLYPNAMLTVVEDLREWNFGDFEGKTMEELKDDPDYLDWIASSMKSTPPGGESSKEFAARLQLAIGAIFRDMMDQGITNAAIVTHGGVIMTLMSEYALPRGQNNNHWMAPNGQGFTVLMTPQMWMRDGGFEVYNYVPVEPELADFSGIMGFDSGEDWDE</sequence>
<proteinExistence type="predicted"/>
<dbReference type="PANTHER" id="PTHR48100:SF1">
    <property type="entry name" value="HISTIDINE PHOSPHATASE FAMILY PROTEIN-RELATED"/>
    <property type="match status" value="1"/>
</dbReference>
<dbReference type="InterPro" id="IPR029033">
    <property type="entry name" value="His_PPase_superfam"/>
</dbReference>
<dbReference type="AlphaFoldDB" id="A0A6N2V412"/>
<name>A0A6N2V412_9FIRM</name>
<dbReference type="InterPro" id="IPR050275">
    <property type="entry name" value="PGM_Phosphatase"/>
</dbReference>
<dbReference type="EMBL" id="CACRSL010000005">
    <property type="protein sequence ID" value="VYT24740.1"/>
    <property type="molecule type" value="Genomic_DNA"/>
</dbReference>